<comment type="caution">
    <text evidence="1">The sequence shown here is derived from an EMBL/GenBank/DDBJ whole genome shotgun (WGS) entry which is preliminary data.</text>
</comment>
<dbReference type="PANTHER" id="PTHR21485">
    <property type="entry name" value="HAD SUPERFAMILY MEMBERS CMAS AND KDSC"/>
    <property type="match status" value="1"/>
</dbReference>
<sequence>MKCVCIIPARGGSKRIPRKNILEFCGKPMIAWPIEAAKAAGIFDHVIVSTDDEEIADIGRASGAEIPFMRPSELADDMAGIRAPVQHAVHQLQTSGYHPDLVCCLYATAPFVRPADLCAGREALMASTADLAFSVTTFPFPIQRALKINPNGRMEMFQPQFQQTRSQDLEHAYHDAAQFYWGRTEPYMKGVSFYSPAAIPVILPRYRVQDIDTPEDWQTAELYFKLLLQKEPISE</sequence>
<dbReference type="Proteomes" id="UP000295662">
    <property type="component" value="Unassembled WGS sequence"/>
</dbReference>
<dbReference type="SUPFAM" id="SSF53448">
    <property type="entry name" value="Nucleotide-diphospho-sugar transferases"/>
    <property type="match status" value="1"/>
</dbReference>
<keyword evidence="1" id="KW-0808">Transferase</keyword>
<dbReference type="OrthoDB" id="9805604at2"/>
<dbReference type="RefSeq" id="WP_133795766.1">
    <property type="nucleotide sequence ID" value="NZ_SOCA01000004.1"/>
</dbReference>
<name>A0A4R7RXS4_9BACT</name>
<dbReference type="PANTHER" id="PTHR21485:SF6">
    <property type="entry name" value="N-ACYLNEURAMINATE CYTIDYLYLTRANSFERASE-RELATED"/>
    <property type="match status" value="1"/>
</dbReference>
<dbReference type="InterPro" id="IPR003329">
    <property type="entry name" value="Cytidylyl_trans"/>
</dbReference>
<dbReference type="EMBL" id="SOCA01000004">
    <property type="protein sequence ID" value="TDU70670.1"/>
    <property type="molecule type" value="Genomic_DNA"/>
</dbReference>
<protein>
    <submittedName>
        <fullName evidence="1">N-acylneuraminate cytidylyltransferase</fullName>
    </submittedName>
</protein>
<evidence type="ECO:0000313" key="2">
    <source>
        <dbReference type="Proteomes" id="UP000295662"/>
    </source>
</evidence>
<accession>A0A4R7RXS4</accession>
<keyword evidence="2" id="KW-1185">Reference proteome</keyword>
<dbReference type="InterPro" id="IPR029044">
    <property type="entry name" value="Nucleotide-diphossugar_trans"/>
</dbReference>
<gene>
    <name evidence="1" type="ORF">EI77_02718</name>
</gene>
<dbReference type="Gene3D" id="3.90.550.10">
    <property type="entry name" value="Spore Coat Polysaccharide Biosynthesis Protein SpsA, Chain A"/>
    <property type="match status" value="1"/>
</dbReference>
<dbReference type="InterPro" id="IPR020039">
    <property type="entry name" value="PseF"/>
</dbReference>
<organism evidence="1 2">
    <name type="scientific">Prosthecobacter fusiformis</name>
    <dbReference type="NCBI Taxonomy" id="48464"/>
    <lineage>
        <taxon>Bacteria</taxon>
        <taxon>Pseudomonadati</taxon>
        <taxon>Verrucomicrobiota</taxon>
        <taxon>Verrucomicrobiia</taxon>
        <taxon>Verrucomicrobiales</taxon>
        <taxon>Verrucomicrobiaceae</taxon>
        <taxon>Prosthecobacter</taxon>
    </lineage>
</organism>
<dbReference type="GO" id="GO:0008781">
    <property type="term" value="F:N-acylneuraminate cytidylyltransferase activity"/>
    <property type="evidence" value="ECO:0007669"/>
    <property type="project" value="TreeGrafter"/>
</dbReference>
<dbReference type="AlphaFoldDB" id="A0A4R7RXS4"/>
<dbReference type="InterPro" id="IPR050793">
    <property type="entry name" value="CMP-NeuNAc_synthase"/>
</dbReference>
<proteinExistence type="predicted"/>
<reference evidence="1 2" key="1">
    <citation type="submission" date="2019-03" db="EMBL/GenBank/DDBJ databases">
        <title>Genomic Encyclopedia of Archaeal and Bacterial Type Strains, Phase II (KMG-II): from individual species to whole genera.</title>
        <authorList>
            <person name="Goeker M."/>
        </authorList>
    </citation>
    <scope>NUCLEOTIDE SEQUENCE [LARGE SCALE GENOMIC DNA]</scope>
    <source>
        <strain evidence="1 2">ATCC 25309</strain>
    </source>
</reference>
<dbReference type="NCBIfam" id="TIGR03584">
    <property type="entry name" value="PseF"/>
    <property type="match status" value="1"/>
</dbReference>
<dbReference type="Pfam" id="PF02348">
    <property type="entry name" value="CTP_transf_3"/>
    <property type="match status" value="1"/>
</dbReference>
<keyword evidence="1" id="KW-0548">Nucleotidyltransferase</keyword>
<dbReference type="CDD" id="cd02513">
    <property type="entry name" value="CMP-NeuAc_Synthase"/>
    <property type="match status" value="1"/>
</dbReference>
<evidence type="ECO:0000313" key="1">
    <source>
        <dbReference type="EMBL" id="TDU70670.1"/>
    </source>
</evidence>